<dbReference type="AlphaFoldDB" id="A0A8H7BGQ4"/>
<dbReference type="OrthoDB" id="5598844at2759"/>
<feature type="compositionally biased region" description="Pro residues" evidence="5">
    <location>
        <begin position="473"/>
        <end position="487"/>
    </location>
</feature>
<dbReference type="InterPro" id="IPR019787">
    <property type="entry name" value="Znf_PHD-finger"/>
</dbReference>
<feature type="compositionally biased region" description="Basic and acidic residues" evidence="5">
    <location>
        <begin position="1"/>
        <end position="24"/>
    </location>
</feature>
<dbReference type="Proteomes" id="UP000605846">
    <property type="component" value="Unassembled WGS sequence"/>
</dbReference>
<evidence type="ECO:0000256" key="4">
    <source>
        <dbReference type="PROSITE-ProRule" id="PRU00175"/>
    </source>
</evidence>
<evidence type="ECO:0000256" key="1">
    <source>
        <dbReference type="ARBA" id="ARBA00022723"/>
    </source>
</evidence>
<dbReference type="InterPro" id="IPR013933">
    <property type="entry name" value="CRC_Rsc7/Swp82"/>
</dbReference>
<keyword evidence="3" id="KW-0862">Zinc</keyword>
<dbReference type="InterPro" id="IPR001965">
    <property type="entry name" value="Znf_PHD"/>
</dbReference>
<keyword evidence="1" id="KW-0479">Metal-binding</keyword>
<feature type="region of interest" description="Disordered" evidence="5">
    <location>
        <begin position="1"/>
        <end position="93"/>
    </location>
</feature>
<evidence type="ECO:0000259" key="7">
    <source>
        <dbReference type="PROSITE" id="PS50089"/>
    </source>
</evidence>
<feature type="region of interest" description="Disordered" evidence="5">
    <location>
        <begin position="197"/>
        <end position="218"/>
    </location>
</feature>
<accession>A0A8H7BGQ4</accession>
<proteinExistence type="predicted"/>
<dbReference type="SUPFAM" id="SSF57903">
    <property type="entry name" value="FYVE/PHD zinc finger"/>
    <property type="match status" value="1"/>
</dbReference>
<evidence type="ECO:0000313" key="8">
    <source>
        <dbReference type="EMBL" id="KAF7723058.1"/>
    </source>
</evidence>
<feature type="domain" description="PHD-type" evidence="6">
    <location>
        <begin position="585"/>
        <end position="650"/>
    </location>
</feature>
<comment type="caution">
    <text evidence="8">The sequence shown here is derived from an EMBL/GenBank/DDBJ whole genome shotgun (WGS) entry which is preliminary data.</text>
</comment>
<dbReference type="InterPro" id="IPR013083">
    <property type="entry name" value="Znf_RING/FYVE/PHD"/>
</dbReference>
<dbReference type="SMART" id="SM00249">
    <property type="entry name" value="PHD"/>
    <property type="match status" value="1"/>
</dbReference>
<feature type="compositionally biased region" description="Basic and acidic residues" evidence="5">
    <location>
        <begin position="55"/>
        <end position="68"/>
    </location>
</feature>
<dbReference type="InterPro" id="IPR011011">
    <property type="entry name" value="Znf_FYVE_PHD"/>
</dbReference>
<feature type="region of interest" description="Disordered" evidence="5">
    <location>
        <begin position="457"/>
        <end position="490"/>
    </location>
</feature>
<reference evidence="8" key="1">
    <citation type="submission" date="2020-01" db="EMBL/GenBank/DDBJ databases">
        <title>Genome Sequencing of Three Apophysomyces-Like Fungal Strains Confirms a Novel Fungal Genus in the Mucoromycota with divergent Burkholderia-like Endosymbiotic Bacteria.</title>
        <authorList>
            <person name="Stajich J.E."/>
            <person name="Macias A.M."/>
            <person name="Carter-House D."/>
            <person name="Lovett B."/>
            <person name="Kasson L.R."/>
            <person name="Berry K."/>
            <person name="Grigoriev I."/>
            <person name="Chang Y."/>
            <person name="Spatafora J."/>
            <person name="Kasson M.T."/>
        </authorList>
    </citation>
    <scope>NUCLEOTIDE SEQUENCE</scope>
    <source>
        <strain evidence="8">NRRL A-21654</strain>
    </source>
</reference>
<organism evidence="8 9">
    <name type="scientific">Apophysomyces ossiformis</name>
    <dbReference type="NCBI Taxonomy" id="679940"/>
    <lineage>
        <taxon>Eukaryota</taxon>
        <taxon>Fungi</taxon>
        <taxon>Fungi incertae sedis</taxon>
        <taxon>Mucoromycota</taxon>
        <taxon>Mucoromycotina</taxon>
        <taxon>Mucoromycetes</taxon>
        <taxon>Mucorales</taxon>
        <taxon>Mucorineae</taxon>
        <taxon>Mucoraceae</taxon>
        <taxon>Apophysomyces</taxon>
    </lineage>
</organism>
<dbReference type="Gene3D" id="3.30.40.10">
    <property type="entry name" value="Zinc/RING finger domain, C3HC4 (zinc finger)"/>
    <property type="match status" value="1"/>
</dbReference>
<dbReference type="GO" id="GO:0008270">
    <property type="term" value="F:zinc ion binding"/>
    <property type="evidence" value="ECO:0007669"/>
    <property type="project" value="UniProtKB-KW"/>
</dbReference>
<evidence type="ECO:0000256" key="3">
    <source>
        <dbReference type="ARBA" id="ARBA00022833"/>
    </source>
</evidence>
<evidence type="ECO:0008006" key="10">
    <source>
        <dbReference type="Google" id="ProtNLM"/>
    </source>
</evidence>
<keyword evidence="2 4" id="KW-0863">Zinc-finger</keyword>
<gene>
    <name evidence="8" type="ORF">EC973_002392</name>
</gene>
<evidence type="ECO:0000256" key="2">
    <source>
        <dbReference type="ARBA" id="ARBA00022771"/>
    </source>
</evidence>
<evidence type="ECO:0000259" key="6">
    <source>
        <dbReference type="PROSITE" id="PS50016"/>
    </source>
</evidence>
<sequence>MKDVPDNEESSDHTGTDEYIDRGKISAISDNEAGDDSNTATGRKRGRPKYSTNAKDLEESEPKRRKEDENWENGEVIDSETDEAGEEKIDKEGRLRGDREYKVSTFTLPTRGDMLLMFAMDPAKVLGYRDSYLFFHKNPQLRRVRISEEEKKWLVEQKLLVSWFRNRDVAVVTARSVFKCFGSRIIKNGKRRRDDYFGIHDDEGEGELDESESDSSDTIARRSLIKKTPLSNDYMSSSPVNKATWMHHAALAVRGFNAQLHERRAEKPTFYDIHTNVNQVASATQPTSCTFELVENSEEQTPRTTHVAFENSLAKSRTARFQGVGKDLLESTYDNRKVLEVLPCNVRSSASDIISLHQPEIGPKAHQEEIYPLALIEGQYQASFPIHSTRFSQPEPKIISPSAVAATAQSIMAQQYYLNQVYQVVNNNMAAFAEQAASTTPTTQSPSLVRPPIAKASIAPQSSSPRPISIAGPTPPVPAPPVPPRPPKPVDKIIEPTLCGYITPKGQACKRTVMIPGEKCPAHAAASSTKPSTGDSKGVNTSQSPGYVPYALIVTAAMKEKEQMEKRPVIIMQWRRQCYDNFNEDRFCPICLKTFSEEDDNDDEDNEMVACDSCDHWIHTGCDETLTPEKYQNLCDDEEAKYLCPLCADSVKPLVHTGTAVMALKGLSAPSGYCVGMIGGKIKTRGVVNYKKIKLGVPEINGTGMAEMPRL</sequence>
<name>A0A8H7BGQ4_9FUNG</name>
<protein>
    <recommendedName>
        <fullName evidence="10">PHD-type domain-containing protein</fullName>
    </recommendedName>
</protein>
<feature type="domain" description="RING-type" evidence="7">
    <location>
        <begin position="588"/>
        <end position="647"/>
    </location>
</feature>
<feature type="compositionally biased region" description="Acidic residues" evidence="5">
    <location>
        <begin position="202"/>
        <end position="215"/>
    </location>
</feature>
<dbReference type="PROSITE" id="PS50089">
    <property type="entry name" value="ZF_RING_2"/>
    <property type="match status" value="1"/>
</dbReference>
<dbReference type="EMBL" id="JABAYA010000165">
    <property type="protein sequence ID" value="KAF7723058.1"/>
    <property type="molecule type" value="Genomic_DNA"/>
</dbReference>
<evidence type="ECO:0000256" key="5">
    <source>
        <dbReference type="SAM" id="MobiDB-lite"/>
    </source>
</evidence>
<feature type="compositionally biased region" description="Acidic residues" evidence="5">
    <location>
        <begin position="69"/>
        <end position="85"/>
    </location>
</feature>
<keyword evidence="9" id="KW-1185">Reference proteome</keyword>
<dbReference type="Pfam" id="PF08624">
    <property type="entry name" value="CRC_subunit"/>
    <property type="match status" value="1"/>
</dbReference>
<dbReference type="InterPro" id="IPR001841">
    <property type="entry name" value="Znf_RING"/>
</dbReference>
<dbReference type="PROSITE" id="PS50016">
    <property type="entry name" value="ZF_PHD_2"/>
    <property type="match status" value="1"/>
</dbReference>
<evidence type="ECO:0000313" key="9">
    <source>
        <dbReference type="Proteomes" id="UP000605846"/>
    </source>
</evidence>